<protein>
    <submittedName>
        <fullName evidence="1">Uncharacterized protein</fullName>
    </submittedName>
</protein>
<comment type="caution">
    <text evidence="1">The sequence shown here is derived from an EMBL/GenBank/DDBJ whole genome shotgun (WGS) entry which is preliminary data.</text>
</comment>
<dbReference type="Proteomes" id="UP000287224">
    <property type="component" value="Unassembled WGS sequence"/>
</dbReference>
<dbReference type="OrthoDB" id="149380at2"/>
<sequence>MFGEPIVECVYGWGQVLQLYPDHLDIQGTSYSLYDLINFKPVYRRIMGVPSMRLELQFISDSVVIRGIADISLALKVIAYLHTWSAAHLRYSVEEVHVTPELPAPASTAIVSAPQPLVLSEGEREHFWEYDAHDHPTIAVGPLEAVVDGEAETITSSSGTTSSMLPITLDAVTSWPWTDERHRQYLQHQQRLQREREVRFYGFDVEALARSLQSNPLPQVSVPVLLLDGECAHYCVEARLCDDPPGEGKRARAKIKDQGRLILTNLRLIYLGQQRHITLGYEHMLQYSHVPGAVMISTTYWRRQQFFVMRRPLECVMYLDHIWQHFQDKILPAASQHMMPADTQSLRVQQAFRTKETMHLPSLPVCSEYGRLER</sequence>
<proteinExistence type="predicted"/>
<dbReference type="EMBL" id="BIFQ01000001">
    <property type="protein sequence ID" value="GCE05510.1"/>
    <property type="molecule type" value="Genomic_DNA"/>
</dbReference>
<gene>
    <name evidence="1" type="ORF">KDAU_28390</name>
</gene>
<dbReference type="AlphaFoldDB" id="A0A401ZF48"/>
<evidence type="ECO:0000313" key="2">
    <source>
        <dbReference type="Proteomes" id="UP000287224"/>
    </source>
</evidence>
<dbReference type="RefSeq" id="WP_126596547.1">
    <property type="nucleotide sequence ID" value="NZ_BIFQ01000001.1"/>
</dbReference>
<evidence type="ECO:0000313" key="1">
    <source>
        <dbReference type="EMBL" id="GCE05510.1"/>
    </source>
</evidence>
<name>A0A401ZF48_9CHLR</name>
<accession>A0A401ZF48</accession>
<reference evidence="2" key="1">
    <citation type="submission" date="2018-12" db="EMBL/GenBank/DDBJ databases">
        <title>Tengunoibacter tsumagoiensis gen. nov., sp. nov., Dictyobacter kobayashii sp. nov., D. alpinus sp. nov., and D. joshuensis sp. nov. and description of Dictyobacteraceae fam. nov. within the order Ktedonobacterales isolated from Tengu-no-mugimeshi.</title>
        <authorList>
            <person name="Wang C.M."/>
            <person name="Zheng Y."/>
            <person name="Sakai Y."/>
            <person name="Toyoda A."/>
            <person name="Minakuchi Y."/>
            <person name="Abe K."/>
            <person name="Yokota A."/>
            <person name="Yabe S."/>
        </authorList>
    </citation>
    <scope>NUCLEOTIDE SEQUENCE [LARGE SCALE GENOMIC DNA]</scope>
    <source>
        <strain evidence="2">S-27</strain>
    </source>
</reference>
<keyword evidence="2" id="KW-1185">Reference proteome</keyword>
<organism evidence="1 2">
    <name type="scientific">Dictyobacter aurantiacus</name>
    <dbReference type="NCBI Taxonomy" id="1936993"/>
    <lineage>
        <taxon>Bacteria</taxon>
        <taxon>Bacillati</taxon>
        <taxon>Chloroflexota</taxon>
        <taxon>Ktedonobacteria</taxon>
        <taxon>Ktedonobacterales</taxon>
        <taxon>Dictyobacteraceae</taxon>
        <taxon>Dictyobacter</taxon>
    </lineage>
</organism>